<dbReference type="InterPro" id="IPR029044">
    <property type="entry name" value="Nucleotide-diphossugar_trans"/>
</dbReference>
<dbReference type="SUPFAM" id="SSF53448">
    <property type="entry name" value="Nucleotide-diphospho-sugar transferases"/>
    <property type="match status" value="1"/>
</dbReference>
<dbReference type="AlphaFoldDB" id="A0A1G6I144"/>
<proteinExistence type="inferred from homology"/>
<dbReference type="OrthoDB" id="7665907at2"/>
<evidence type="ECO:0000313" key="7">
    <source>
        <dbReference type="Proteomes" id="UP000198943"/>
    </source>
</evidence>
<organism evidence="6 7">
    <name type="scientific">Succiniclasticum ruminis</name>
    <dbReference type="NCBI Taxonomy" id="40841"/>
    <lineage>
        <taxon>Bacteria</taxon>
        <taxon>Bacillati</taxon>
        <taxon>Bacillota</taxon>
        <taxon>Negativicutes</taxon>
        <taxon>Acidaminococcales</taxon>
        <taxon>Acidaminococcaceae</taxon>
        <taxon>Succiniclasticum</taxon>
    </lineage>
</organism>
<evidence type="ECO:0000256" key="4">
    <source>
        <dbReference type="ARBA" id="ARBA00022679"/>
    </source>
</evidence>
<evidence type="ECO:0000256" key="3">
    <source>
        <dbReference type="ARBA" id="ARBA00022676"/>
    </source>
</evidence>
<dbReference type="EMBL" id="FMYW01000001">
    <property type="protein sequence ID" value="SDC00279.1"/>
    <property type="molecule type" value="Genomic_DNA"/>
</dbReference>
<gene>
    <name evidence="6" type="ORF">SAMN04487864_101387</name>
</gene>
<feature type="domain" description="Glycosyltransferase 2-like" evidence="5">
    <location>
        <begin position="15"/>
        <end position="119"/>
    </location>
</feature>
<dbReference type="GO" id="GO:0016757">
    <property type="term" value="F:glycosyltransferase activity"/>
    <property type="evidence" value="ECO:0007669"/>
    <property type="project" value="UniProtKB-KW"/>
</dbReference>
<keyword evidence="3" id="KW-0328">Glycosyltransferase</keyword>
<dbReference type="InterPro" id="IPR001173">
    <property type="entry name" value="Glyco_trans_2-like"/>
</dbReference>
<protein>
    <submittedName>
        <fullName evidence="6">Glycosyltransferase, GT2 family</fullName>
    </submittedName>
</protein>
<dbReference type="Proteomes" id="UP000198943">
    <property type="component" value="Unassembled WGS sequence"/>
</dbReference>
<comment type="similarity">
    <text evidence="2">Belongs to the glycosyltransferase 2 family.</text>
</comment>
<name>A0A1G6I144_9FIRM</name>
<evidence type="ECO:0000256" key="2">
    <source>
        <dbReference type="ARBA" id="ARBA00006739"/>
    </source>
</evidence>
<evidence type="ECO:0000313" key="6">
    <source>
        <dbReference type="EMBL" id="SDC00279.1"/>
    </source>
</evidence>
<dbReference type="Gene3D" id="3.90.550.10">
    <property type="entry name" value="Spore Coat Polysaccharide Biosynthesis Protein SpsA, Chain A"/>
    <property type="match status" value="1"/>
</dbReference>
<keyword evidence="4 6" id="KW-0808">Transferase</keyword>
<dbReference type="CDD" id="cd04185">
    <property type="entry name" value="GT_2_like_b"/>
    <property type="match status" value="1"/>
</dbReference>
<sequence>MKFGLNMIMNKVIAVVVTYNRIKLLKQCVEALQKQNYPCDIMIVNNNSGDGTETWAIEISKQKDIIKYMNTGDNIGGAGGFNAGMRWAVELGYEFIWLMDDDCMPYEDSLEELMIAHERLGGTYGWLSSIALWKDGKECKMNRQKLKKSFYDYMELIQYGLVEAEQATFVSLFLNTPVVKKVGLPIKEFFIWGDDIEYTRRIAIRHKIASFLVGKSKVIHLMENNSESNIAIDGVERIPRYSYAFRNENYLYRKEGWRGIVYYIARCGMSILRVFKYSKKNKIKRCYIVLSSMVRGFFFNPKIERF</sequence>
<keyword evidence="7" id="KW-1185">Reference proteome</keyword>
<dbReference type="Pfam" id="PF00535">
    <property type="entry name" value="Glycos_transf_2"/>
    <property type="match status" value="1"/>
</dbReference>
<reference evidence="7" key="1">
    <citation type="submission" date="2016-10" db="EMBL/GenBank/DDBJ databases">
        <authorList>
            <person name="Varghese N."/>
            <person name="Submissions S."/>
        </authorList>
    </citation>
    <scope>NUCLEOTIDE SEQUENCE [LARGE SCALE GENOMIC DNA]</scope>
    <source>
        <strain evidence="7">DSM 11005</strain>
    </source>
</reference>
<comment type="pathway">
    <text evidence="1">Cell wall biogenesis; cell wall polysaccharide biosynthesis.</text>
</comment>
<evidence type="ECO:0000256" key="1">
    <source>
        <dbReference type="ARBA" id="ARBA00004776"/>
    </source>
</evidence>
<evidence type="ECO:0000259" key="5">
    <source>
        <dbReference type="Pfam" id="PF00535"/>
    </source>
</evidence>
<dbReference type="PANTHER" id="PTHR43179:SF12">
    <property type="entry name" value="GALACTOFURANOSYLTRANSFERASE GLFT2"/>
    <property type="match status" value="1"/>
</dbReference>
<dbReference type="PANTHER" id="PTHR43179">
    <property type="entry name" value="RHAMNOSYLTRANSFERASE WBBL"/>
    <property type="match status" value="1"/>
</dbReference>
<accession>A0A1G6I144</accession>